<dbReference type="PANTHER" id="PTHR11588">
    <property type="entry name" value="TUBULIN"/>
    <property type="match status" value="1"/>
</dbReference>
<evidence type="ECO:0000256" key="3">
    <source>
        <dbReference type="ARBA" id="ARBA00022741"/>
    </source>
</evidence>
<dbReference type="Gramene" id="Kaladp0094s0068.1.v1.1">
    <property type="protein sequence ID" value="Kaladp0094s0068.1.v1.1"/>
    <property type="gene ID" value="Kaladp0094s0068.v1.1"/>
</dbReference>
<dbReference type="InterPro" id="IPR000217">
    <property type="entry name" value="Tubulin"/>
</dbReference>
<dbReference type="InterPro" id="IPR036525">
    <property type="entry name" value="Tubulin/FtsZ_GTPase_sf"/>
</dbReference>
<evidence type="ECO:0000256" key="2">
    <source>
        <dbReference type="ARBA" id="ARBA00022701"/>
    </source>
</evidence>
<keyword evidence="2" id="KW-0493">Microtubule</keyword>
<sequence>MEKKRSGVVFLIANGERTLIWQKTQFWEVVCTEHNINQSARYTGKMPQTVDSVRSDPYEQIFQSDNSVFGQSDVSDTVVEPYNAALSVHQLVENAEECLVFDKEALYDICFRTLKLNTPCFGDLNHLILVTMCGVTCCLRFPIQLNSNLSKLAVNLIPFLYVHFFMIGFVSLLVGLSSMVPSQSQSSLNKCGMPRTDVCC</sequence>
<keyword evidence="7" id="KW-1185">Reference proteome</keyword>
<keyword evidence="5" id="KW-1133">Transmembrane helix</keyword>
<organism evidence="6 7">
    <name type="scientific">Kalanchoe fedtschenkoi</name>
    <name type="common">Lavender scallops</name>
    <name type="synonym">South American air plant</name>
    <dbReference type="NCBI Taxonomy" id="63787"/>
    <lineage>
        <taxon>Eukaryota</taxon>
        <taxon>Viridiplantae</taxon>
        <taxon>Streptophyta</taxon>
        <taxon>Embryophyta</taxon>
        <taxon>Tracheophyta</taxon>
        <taxon>Spermatophyta</taxon>
        <taxon>Magnoliopsida</taxon>
        <taxon>eudicotyledons</taxon>
        <taxon>Gunneridae</taxon>
        <taxon>Pentapetalae</taxon>
        <taxon>Saxifragales</taxon>
        <taxon>Crassulaceae</taxon>
        <taxon>Kalanchoe</taxon>
    </lineage>
</organism>
<dbReference type="Proteomes" id="UP000594263">
    <property type="component" value="Unplaced"/>
</dbReference>
<dbReference type="GO" id="GO:0007017">
    <property type="term" value="P:microtubule-based process"/>
    <property type="evidence" value="ECO:0007669"/>
    <property type="project" value="InterPro"/>
</dbReference>
<feature type="transmembrane region" description="Helical" evidence="5">
    <location>
        <begin position="124"/>
        <end position="143"/>
    </location>
</feature>
<dbReference type="SUPFAM" id="SSF52490">
    <property type="entry name" value="Tubulin nucleotide-binding domain-like"/>
    <property type="match status" value="1"/>
</dbReference>
<evidence type="ECO:0008006" key="8">
    <source>
        <dbReference type="Google" id="ProtNLM"/>
    </source>
</evidence>
<feature type="transmembrane region" description="Helical" evidence="5">
    <location>
        <begin position="155"/>
        <end position="176"/>
    </location>
</feature>
<dbReference type="Gene3D" id="3.40.50.1440">
    <property type="entry name" value="Tubulin/FtsZ, GTPase domain"/>
    <property type="match status" value="1"/>
</dbReference>
<comment type="similarity">
    <text evidence="1">Belongs to the tubulin family.</text>
</comment>
<proteinExistence type="inferred from homology"/>
<protein>
    <recommendedName>
        <fullName evidence="8">Beta-tubulin</fullName>
    </recommendedName>
</protein>
<keyword evidence="3" id="KW-0547">Nucleotide-binding</keyword>
<reference evidence="6" key="1">
    <citation type="submission" date="2021-01" db="UniProtKB">
        <authorList>
            <consortium name="EnsemblPlants"/>
        </authorList>
    </citation>
    <scope>IDENTIFICATION</scope>
</reference>
<accession>A0A7N0V035</accession>
<keyword evidence="4" id="KW-0342">GTP-binding</keyword>
<evidence type="ECO:0000256" key="1">
    <source>
        <dbReference type="ARBA" id="ARBA00009636"/>
    </source>
</evidence>
<keyword evidence="5" id="KW-0472">Membrane</keyword>
<evidence type="ECO:0000313" key="6">
    <source>
        <dbReference type="EnsemblPlants" id="Kaladp0094s0068.1.v1.1"/>
    </source>
</evidence>
<keyword evidence="5" id="KW-0812">Transmembrane</keyword>
<dbReference type="GO" id="GO:0005874">
    <property type="term" value="C:microtubule"/>
    <property type="evidence" value="ECO:0007669"/>
    <property type="project" value="UniProtKB-KW"/>
</dbReference>
<name>A0A7N0V035_KALFE</name>
<dbReference type="AlphaFoldDB" id="A0A7N0V035"/>
<evidence type="ECO:0000256" key="4">
    <source>
        <dbReference type="ARBA" id="ARBA00023134"/>
    </source>
</evidence>
<evidence type="ECO:0000313" key="7">
    <source>
        <dbReference type="Proteomes" id="UP000594263"/>
    </source>
</evidence>
<dbReference type="GO" id="GO:0005525">
    <property type="term" value="F:GTP binding"/>
    <property type="evidence" value="ECO:0007669"/>
    <property type="project" value="UniProtKB-KW"/>
</dbReference>
<dbReference type="EnsemblPlants" id="Kaladp0094s0068.1.v1.1">
    <property type="protein sequence ID" value="Kaladp0094s0068.1.v1.1"/>
    <property type="gene ID" value="Kaladp0094s0068.v1.1"/>
</dbReference>
<evidence type="ECO:0000256" key="5">
    <source>
        <dbReference type="SAM" id="Phobius"/>
    </source>
</evidence>